<evidence type="ECO:0000256" key="1">
    <source>
        <dbReference type="SAM" id="Phobius"/>
    </source>
</evidence>
<protein>
    <submittedName>
        <fullName evidence="2">Uncharacterized protein</fullName>
    </submittedName>
</protein>
<feature type="transmembrane region" description="Helical" evidence="1">
    <location>
        <begin position="158"/>
        <end position="180"/>
    </location>
</feature>
<proteinExistence type="predicted"/>
<name>A0A6V7UYH3_MELEN</name>
<gene>
    <name evidence="2" type="ORF">MENT_LOCUS18790</name>
</gene>
<sequence length="315" mass="37176">MANLEKNFGWPVCGKVMLKYLLKNNYCRSKTLYICHSYFSIQNVNKTISRTLKSVASKPLQIVNFCVLRCYRGFLRFRALYAHAAYFDQDVVNYFYQKDKVNPKEWCITYNFPLSNLFSNAFRFVFCFIIVVTTHMFFDYKKNGKFTDEFSVKLHRDMLLLGIFGYIIVFATFVSLFILLKLNSLNISRIYLNRNDPDKLLLRANRFILLRPLTHLNREDVHLRYNFDDNQFIQILRIFIHGSAKFGHLGNYGLVDDGFRNNLFRSFVLNETDNIPRMLDKLDLVESNINKLENKKKIGGNNYVGEKSLILYPKN</sequence>
<comment type="caution">
    <text evidence="2">The sequence shown here is derived from an EMBL/GenBank/DDBJ whole genome shotgun (WGS) entry which is preliminary data.</text>
</comment>
<evidence type="ECO:0000313" key="3">
    <source>
        <dbReference type="Proteomes" id="UP000580250"/>
    </source>
</evidence>
<keyword evidence="1" id="KW-0812">Transmembrane</keyword>
<evidence type="ECO:0000313" key="2">
    <source>
        <dbReference type="EMBL" id="CAD2167499.1"/>
    </source>
</evidence>
<dbReference type="AlphaFoldDB" id="A0A6V7UYH3"/>
<accession>A0A6V7UYH3</accession>
<feature type="transmembrane region" description="Helical" evidence="1">
    <location>
        <begin position="121"/>
        <end position="138"/>
    </location>
</feature>
<organism evidence="2 3">
    <name type="scientific">Meloidogyne enterolobii</name>
    <name type="common">Root-knot nematode worm</name>
    <name type="synonym">Meloidogyne mayaguensis</name>
    <dbReference type="NCBI Taxonomy" id="390850"/>
    <lineage>
        <taxon>Eukaryota</taxon>
        <taxon>Metazoa</taxon>
        <taxon>Ecdysozoa</taxon>
        <taxon>Nematoda</taxon>
        <taxon>Chromadorea</taxon>
        <taxon>Rhabditida</taxon>
        <taxon>Tylenchina</taxon>
        <taxon>Tylenchomorpha</taxon>
        <taxon>Tylenchoidea</taxon>
        <taxon>Meloidogynidae</taxon>
        <taxon>Meloidogyninae</taxon>
        <taxon>Meloidogyne</taxon>
    </lineage>
</organism>
<dbReference type="OrthoDB" id="5840914at2759"/>
<dbReference type="EMBL" id="CAJEWN010000128">
    <property type="protein sequence ID" value="CAD2167499.1"/>
    <property type="molecule type" value="Genomic_DNA"/>
</dbReference>
<keyword evidence="1" id="KW-1133">Transmembrane helix</keyword>
<keyword evidence="1" id="KW-0472">Membrane</keyword>
<reference evidence="2 3" key="1">
    <citation type="submission" date="2020-08" db="EMBL/GenBank/DDBJ databases">
        <authorList>
            <person name="Koutsovoulos G."/>
            <person name="Danchin GJ E."/>
        </authorList>
    </citation>
    <scope>NUCLEOTIDE SEQUENCE [LARGE SCALE GENOMIC DNA]</scope>
</reference>
<dbReference type="Proteomes" id="UP000580250">
    <property type="component" value="Unassembled WGS sequence"/>
</dbReference>